<name>A0A7C9DE34_OPUST</name>
<feature type="transmembrane region" description="Helical" evidence="2">
    <location>
        <begin position="184"/>
        <end position="205"/>
    </location>
</feature>
<feature type="transmembrane region" description="Helical" evidence="2">
    <location>
        <begin position="112"/>
        <end position="134"/>
    </location>
</feature>
<dbReference type="EMBL" id="GISG01122074">
    <property type="protein sequence ID" value="MBA4640960.1"/>
    <property type="molecule type" value="Transcribed_RNA"/>
</dbReference>
<organism evidence="3">
    <name type="scientific">Opuntia streptacantha</name>
    <name type="common">Prickly pear cactus</name>
    <name type="synonym">Opuntia cardona</name>
    <dbReference type="NCBI Taxonomy" id="393608"/>
    <lineage>
        <taxon>Eukaryota</taxon>
        <taxon>Viridiplantae</taxon>
        <taxon>Streptophyta</taxon>
        <taxon>Embryophyta</taxon>
        <taxon>Tracheophyta</taxon>
        <taxon>Spermatophyta</taxon>
        <taxon>Magnoliopsida</taxon>
        <taxon>eudicotyledons</taxon>
        <taxon>Gunneridae</taxon>
        <taxon>Pentapetalae</taxon>
        <taxon>Caryophyllales</taxon>
        <taxon>Cactineae</taxon>
        <taxon>Cactaceae</taxon>
        <taxon>Opuntioideae</taxon>
        <taxon>Opuntia</taxon>
    </lineage>
</organism>
<sequence length="210" mass="21104">MLATETTESFLVASSRGSKRDPTAGCFSARVFSAALSLSLEAGTVVFSSVEVAASASLNESSTTATQSACVSPAPSLCVSSKSLEFTSTPTSKTFPKGESFRAKACSAVSSLIEAVSLFSIAVAAAVSFIASAIVTGSVTVQPGCTSSESAAFTSPASKTDSKTGSLSGGVSSKVSLLMQTGTIMFFSIKVALFVSFTGLATAVARSFCV</sequence>
<evidence type="ECO:0000256" key="2">
    <source>
        <dbReference type="SAM" id="Phobius"/>
    </source>
</evidence>
<feature type="compositionally biased region" description="Polar residues" evidence="1">
    <location>
        <begin position="148"/>
        <end position="159"/>
    </location>
</feature>
<keyword evidence="2" id="KW-0812">Transmembrane</keyword>
<keyword evidence="2" id="KW-1133">Transmembrane helix</keyword>
<protein>
    <submittedName>
        <fullName evidence="3">Uncharacterized protein</fullName>
    </submittedName>
</protein>
<feature type="region of interest" description="Disordered" evidence="1">
    <location>
        <begin position="148"/>
        <end position="169"/>
    </location>
</feature>
<reference evidence="3" key="1">
    <citation type="journal article" date="2013" name="J. Plant Res.">
        <title>Effect of fungi and light on seed germination of three Opuntia species from semiarid lands of central Mexico.</title>
        <authorList>
            <person name="Delgado-Sanchez P."/>
            <person name="Jimenez-Bremont J.F."/>
            <person name="Guerrero-Gonzalez Mde L."/>
            <person name="Flores J."/>
        </authorList>
    </citation>
    <scope>NUCLEOTIDE SEQUENCE</scope>
    <source>
        <tissue evidence="3">Cladode</tissue>
    </source>
</reference>
<reference evidence="3" key="2">
    <citation type="submission" date="2020-07" db="EMBL/GenBank/DDBJ databases">
        <authorList>
            <person name="Vera ALvarez R."/>
            <person name="Arias-Moreno D.M."/>
            <person name="Jimenez-Jacinto V."/>
            <person name="Jimenez-Bremont J.F."/>
            <person name="Swaminathan K."/>
            <person name="Moose S.P."/>
            <person name="Guerrero-Gonzalez M.L."/>
            <person name="Marino-Ramirez L."/>
            <person name="Landsman D."/>
            <person name="Rodriguez-Kessler M."/>
            <person name="Delgado-Sanchez P."/>
        </authorList>
    </citation>
    <scope>NUCLEOTIDE SEQUENCE</scope>
    <source>
        <tissue evidence="3">Cladode</tissue>
    </source>
</reference>
<evidence type="ECO:0000313" key="3">
    <source>
        <dbReference type="EMBL" id="MBA4640960.1"/>
    </source>
</evidence>
<accession>A0A7C9DE34</accession>
<proteinExistence type="predicted"/>
<keyword evidence="2" id="KW-0472">Membrane</keyword>
<evidence type="ECO:0000256" key="1">
    <source>
        <dbReference type="SAM" id="MobiDB-lite"/>
    </source>
</evidence>
<dbReference type="AlphaFoldDB" id="A0A7C9DE34"/>